<reference evidence="3 4" key="1">
    <citation type="submission" date="2016-10" db="EMBL/GenBank/DDBJ databases">
        <title>Genome sequence of Streptomyces sp. MUSC 93.</title>
        <authorList>
            <person name="Lee L.-H."/>
            <person name="Ser H.-L."/>
            <person name="Law J.W.-F."/>
        </authorList>
    </citation>
    <scope>NUCLEOTIDE SEQUENCE [LARGE SCALE GENOMIC DNA]</scope>
    <source>
        <strain evidence="3 4">MUSC 93</strain>
    </source>
</reference>
<dbReference type="SUPFAM" id="SSF56801">
    <property type="entry name" value="Acetyl-CoA synthetase-like"/>
    <property type="match status" value="1"/>
</dbReference>
<comment type="similarity">
    <text evidence="1">Belongs to the ATP-dependent AMP-binding enzyme family.</text>
</comment>
<evidence type="ECO:0000313" key="3">
    <source>
        <dbReference type="EMBL" id="OIJ86710.1"/>
    </source>
</evidence>
<dbReference type="PANTHER" id="PTHR43201:SF8">
    <property type="entry name" value="ACYL-COA SYNTHETASE FAMILY MEMBER 3"/>
    <property type="match status" value="1"/>
</dbReference>
<proteinExistence type="inferred from homology"/>
<dbReference type="Proteomes" id="UP000179935">
    <property type="component" value="Unassembled WGS sequence"/>
</dbReference>
<protein>
    <recommendedName>
        <fullName evidence="2">AMP-binding enzyme C-terminal domain-containing protein</fullName>
    </recommendedName>
</protein>
<dbReference type="InterPro" id="IPR045851">
    <property type="entry name" value="AMP-bd_C_sf"/>
</dbReference>
<dbReference type="GO" id="GO:0031956">
    <property type="term" value="F:medium-chain fatty acid-CoA ligase activity"/>
    <property type="evidence" value="ECO:0007669"/>
    <property type="project" value="TreeGrafter"/>
</dbReference>
<sequence length="167" mass="18027">MNQGADTVRSDVPNPLLRRILGGEPPPFALLHRAQATGADRLELMVGRVSRLASLTELPLPPRGSGGLNIYPSEIEQVIWSHPAVQDCAVIGAPHDDWGEAAVAVVELNAGARVDGGELISLCKDRLGGVRAPKQVEFVDSLPRSANGKVLKRAIRERYWAGRSRQI</sequence>
<accession>A0A1S2NZ01</accession>
<dbReference type="AlphaFoldDB" id="A0A1S2NZ01"/>
<gene>
    <name evidence="3" type="ORF">BIV24_26005</name>
</gene>
<dbReference type="STRING" id="1428652.BIV24_26005"/>
<comment type="caution">
    <text evidence="3">The sequence shown here is derived from an EMBL/GenBank/DDBJ whole genome shotgun (WGS) entry which is preliminary data.</text>
</comment>
<dbReference type="Gene3D" id="3.30.300.30">
    <property type="match status" value="1"/>
</dbReference>
<dbReference type="EMBL" id="MLYP01000072">
    <property type="protein sequence ID" value="OIJ86710.1"/>
    <property type="molecule type" value="Genomic_DNA"/>
</dbReference>
<evidence type="ECO:0000259" key="2">
    <source>
        <dbReference type="Pfam" id="PF13193"/>
    </source>
</evidence>
<keyword evidence="4" id="KW-1185">Reference proteome</keyword>
<dbReference type="RefSeq" id="WP_071368875.1">
    <property type="nucleotide sequence ID" value="NZ_MLYP01000072.1"/>
</dbReference>
<dbReference type="PANTHER" id="PTHR43201">
    <property type="entry name" value="ACYL-COA SYNTHETASE"/>
    <property type="match status" value="1"/>
</dbReference>
<evidence type="ECO:0000313" key="4">
    <source>
        <dbReference type="Proteomes" id="UP000179935"/>
    </source>
</evidence>
<organism evidence="3 4">
    <name type="scientific">Streptomyces colonosanans</name>
    <dbReference type="NCBI Taxonomy" id="1428652"/>
    <lineage>
        <taxon>Bacteria</taxon>
        <taxon>Bacillati</taxon>
        <taxon>Actinomycetota</taxon>
        <taxon>Actinomycetes</taxon>
        <taxon>Kitasatosporales</taxon>
        <taxon>Streptomycetaceae</taxon>
        <taxon>Streptomyces</taxon>
    </lineage>
</organism>
<evidence type="ECO:0000256" key="1">
    <source>
        <dbReference type="ARBA" id="ARBA00006432"/>
    </source>
</evidence>
<name>A0A1S2NZ01_9ACTN</name>
<dbReference type="Pfam" id="PF13193">
    <property type="entry name" value="AMP-binding_C"/>
    <property type="match status" value="1"/>
</dbReference>
<dbReference type="GO" id="GO:0006631">
    <property type="term" value="P:fatty acid metabolic process"/>
    <property type="evidence" value="ECO:0007669"/>
    <property type="project" value="TreeGrafter"/>
</dbReference>
<dbReference type="InterPro" id="IPR025110">
    <property type="entry name" value="AMP-bd_C"/>
</dbReference>
<feature type="domain" description="AMP-binding enzyme C-terminal" evidence="2">
    <location>
        <begin position="74"/>
        <end position="149"/>
    </location>
</feature>